<gene>
    <name evidence="2" type="ORF">O181_007925</name>
</gene>
<sequence length="263" mass="30240">MPKERVQDLHKNLNFLEKMNPEIFQKENNHPESSIRKGTSGFFKTVDIIVTTYASLYIQTYYNTNDVFLFSTRNPPIPLKISLNPQPSHPQNPDPTSSPSINKPSSLHQCLVPLTLTPNIPNIPQKPLFRDTTPSSVRPTLERSLPSSIKAQQYHSIYQQQVSLTIKEKFLAEVQHIRNTTTGILMVTQESQGTSKPLTSVNEKEKQKYTVMENFPTSDNNLEWFLFLNEILLLISNDFYVALFKSLTPEQTDNLYYLISRNH</sequence>
<comment type="caution">
    <text evidence="2">The sequence shown here is derived from an EMBL/GenBank/DDBJ whole genome shotgun (WGS) entry which is preliminary data.</text>
</comment>
<proteinExistence type="predicted"/>
<organism evidence="2 3">
    <name type="scientific">Austropuccinia psidii MF-1</name>
    <dbReference type="NCBI Taxonomy" id="1389203"/>
    <lineage>
        <taxon>Eukaryota</taxon>
        <taxon>Fungi</taxon>
        <taxon>Dikarya</taxon>
        <taxon>Basidiomycota</taxon>
        <taxon>Pucciniomycotina</taxon>
        <taxon>Pucciniomycetes</taxon>
        <taxon>Pucciniales</taxon>
        <taxon>Sphaerophragmiaceae</taxon>
        <taxon>Austropuccinia</taxon>
    </lineage>
</organism>
<protein>
    <submittedName>
        <fullName evidence="2">Uncharacterized protein</fullName>
    </submittedName>
</protein>
<dbReference type="EMBL" id="AVOT02001799">
    <property type="protein sequence ID" value="MBW0468210.1"/>
    <property type="molecule type" value="Genomic_DNA"/>
</dbReference>
<evidence type="ECO:0000313" key="3">
    <source>
        <dbReference type="Proteomes" id="UP000765509"/>
    </source>
</evidence>
<keyword evidence="3" id="KW-1185">Reference proteome</keyword>
<feature type="region of interest" description="Disordered" evidence="1">
    <location>
        <begin position="80"/>
        <end position="104"/>
    </location>
</feature>
<evidence type="ECO:0000256" key="1">
    <source>
        <dbReference type="SAM" id="MobiDB-lite"/>
    </source>
</evidence>
<evidence type="ECO:0000313" key="2">
    <source>
        <dbReference type="EMBL" id="MBW0468210.1"/>
    </source>
</evidence>
<accession>A0A9Q3BNZ0</accession>
<dbReference type="AlphaFoldDB" id="A0A9Q3BNZ0"/>
<feature type="compositionally biased region" description="Polar residues" evidence="1">
    <location>
        <begin position="94"/>
        <end position="104"/>
    </location>
</feature>
<reference evidence="2" key="1">
    <citation type="submission" date="2021-03" db="EMBL/GenBank/DDBJ databases">
        <title>Draft genome sequence of rust myrtle Austropuccinia psidii MF-1, a brazilian biotype.</title>
        <authorList>
            <person name="Quecine M.C."/>
            <person name="Pachon D.M.R."/>
            <person name="Bonatelli M.L."/>
            <person name="Correr F.H."/>
            <person name="Franceschini L.M."/>
            <person name="Leite T.F."/>
            <person name="Margarido G.R.A."/>
            <person name="Almeida C.A."/>
            <person name="Ferrarezi J.A."/>
            <person name="Labate C.A."/>
        </authorList>
    </citation>
    <scope>NUCLEOTIDE SEQUENCE</scope>
    <source>
        <strain evidence="2">MF-1</strain>
    </source>
</reference>
<name>A0A9Q3BNZ0_9BASI</name>
<dbReference type="Proteomes" id="UP000765509">
    <property type="component" value="Unassembled WGS sequence"/>
</dbReference>